<evidence type="ECO:0000313" key="1">
    <source>
        <dbReference type="EMBL" id="MFM9331581.1"/>
    </source>
</evidence>
<gene>
    <name evidence="1" type="ORF">ACI1P1_25105</name>
</gene>
<dbReference type="Proteomes" id="UP001631969">
    <property type="component" value="Unassembled WGS sequence"/>
</dbReference>
<reference evidence="1" key="1">
    <citation type="submission" date="2024-12" db="EMBL/GenBank/DDBJ databases">
        <authorList>
            <person name="Wu N."/>
        </authorList>
    </citation>
    <scope>NUCLEOTIDE SEQUENCE</scope>
    <source>
        <strain evidence="1">P15</strain>
    </source>
</reference>
<protein>
    <submittedName>
        <fullName evidence="1">Peptide-binding protein</fullName>
    </submittedName>
</protein>
<comment type="caution">
    <text evidence="1">The sequence shown here is derived from an EMBL/GenBank/DDBJ whole genome shotgun (WGS) entry which is preliminary data.</text>
</comment>
<dbReference type="EMBL" id="JBJURJ010000020">
    <property type="protein sequence ID" value="MFM9331581.1"/>
    <property type="molecule type" value="Genomic_DNA"/>
</dbReference>
<proteinExistence type="predicted"/>
<keyword evidence="2" id="KW-1185">Reference proteome</keyword>
<evidence type="ECO:0000313" key="2">
    <source>
        <dbReference type="Proteomes" id="UP001631969"/>
    </source>
</evidence>
<sequence>MFPLSASKISKAALSVLLAGVLVLSACSSDSKENSDPSTSPAASPAASAAATKAPAKEKVDGGEIVTAYLSDPQGFIRLWATTTTSSEVTELVFSYLYKVNENQDIVPDLATGLPVFSDDKLTMTVKIRKDAKFTDGTPLTADDVVFTYNVALSPDYTGPRKGTFSELSKVEKTDDATIVFTFKTPFAGYIDIFPYNILPKHLLKDVPVKEMDKSEFYKKPVGSGPYKLVEWKTGQYLTFTRNDSYYAGKPAIEKITSKIVPDANAMMAQLQTGEINVIGVPADQLSVIEQYVKTSGKLKLQKGIVTTSYSFIGWNMTNPLFTDKKVRQALTMSIDRQGIIDGVAEGQGKIMHGQTVPSYWSYSDNLPKFAFDVEKAKKTFEEAGWKDTNGDGVLDKDGKKFEFEMQVNQGNKIREKAVTVIQQQLKKVGITVNIRVVEGSAFTKNFQEKKFESIYYAWNITGDPNPKGLWHSTEIEHGLNTVSYKNPEVDKLIDEDLKSFDKNKRKELLGKVDAILAEDQPYTFLYTPTTIMAYPSNLEGYNPLRDSLKEVEKWYFTK</sequence>
<accession>A0ACC7P3F1</accession>
<name>A0ACC7P3F1_9BACL</name>
<organism evidence="1 2">
    <name type="scientific">Paenibacillus mesotrionivorans</name>
    <dbReference type="NCBI Taxonomy" id="3160968"/>
    <lineage>
        <taxon>Bacteria</taxon>
        <taxon>Bacillati</taxon>
        <taxon>Bacillota</taxon>
        <taxon>Bacilli</taxon>
        <taxon>Bacillales</taxon>
        <taxon>Paenibacillaceae</taxon>
        <taxon>Paenibacillus</taxon>
    </lineage>
</organism>